<dbReference type="InterPro" id="IPR033762">
    <property type="entry name" value="MCM_OB"/>
</dbReference>
<organism evidence="19 20">
    <name type="scientific">Galleria mellonella</name>
    <name type="common">Greater wax moth</name>
    <dbReference type="NCBI Taxonomy" id="7137"/>
    <lineage>
        <taxon>Eukaryota</taxon>
        <taxon>Metazoa</taxon>
        <taxon>Ecdysozoa</taxon>
        <taxon>Arthropoda</taxon>
        <taxon>Hexapoda</taxon>
        <taxon>Insecta</taxon>
        <taxon>Pterygota</taxon>
        <taxon>Neoptera</taxon>
        <taxon>Endopterygota</taxon>
        <taxon>Lepidoptera</taxon>
        <taxon>Glossata</taxon>
        <taxon>Ditrysia</taxon>
        <taxon>Pyraloidea</taxon>
        <taxon>Pyralidae</taxon>
        <taxon>Galleriinae</taxon>
        <taxon>Galleria</taxon>
    </lineage>
</organism>
<dbReference type="EC" id="3.6.4.12" evidence="3"/>
<evidence type="ECO:0000256" key="7">
    <source>
        <dbReference type="ARBA" id="ARBA00022806"/>
    </source>
</evidence>
<evidence type="ECO:0000256" key="13">
    <source>
        <dbReference type="ARBA" id="ARBA00041085"/>
    </source>
</evidence>
<dbReference type="InterPro" id="IPR041562">
    <property type="entry name" value="MCM_lid"/>
</dbReference>
<dbReference type="InterPro" id="IPR004098">
    <property type="entry name" value="Prp18"/>
</dbReference>
<evidence type="ECO:0000256" key="2">
    <source>
        <dbReference type="ARBA" id="ARBA00008010"/>
    </source>
</evidence>
<evidence type="ECO:0000256" key="16">
    <source>
        <dbReference type="RuleBase" id="RU004070"/>
    </source>
</evidence>
<dbReference type="Pfam" id="PF17207">
    <property type="entry name" value="MCM_OB"/>
    <property type="match status" value="1"/>
</dbReference>
<evidence type="ECO:0000256" key="10">
    <source>
        <dbReference type="ARBA" id="ARBA00023204"/>
    </source>
</evidence>
<dbReference type="SUPFAM" id="SSF47938">
    <property type="entry name" value="Functional domain of the splicing factor Prp18"/>
    <property type="match status" value="1"/>
</dbReference>
<keyword evidence="8 16" id="KW-0067">ATP-binding</keyword>
<name>A0ABM3MG08_GALME</name>
<evidence type="ECO:0000256" key="8">
    <source>
        <dbReference type="ARBA" id="ARBA00022840"/>
    </source>
</evidence>
<evidence type="ECO:0000256" key="5">
    <source>
        <dbReference type="ARBA" id="ARBA00022763"/>
    </source>
</evidence>
<dbReference type="Pfam" id="PF26066">
    <property type="entry name" value="MCM9_N"/>
    <property type="match status" value="1"/>
</dbReference>
<dbReference type="InterPro" id="IPR001208">
    <property type="entry name" value="MCM_dom"/>
</dbReference>
<dbReference type="RefSeq" id="XP_052750100.1">
    <property type="nucleotide sequence ID" value="XM_052894140.1"/>
</dbReference>
<evidence type="ECO:0000259" key="18">
    <source>
        <dbReference type="PROSITE" id="PS50051"/>
    </source>
</evidence>
<dbReference type="SMART" id="SM00500">
    <property type="entry name" value="SFM"/>
    <property type="match status" value="1"/>
</dbReference>
<dbReference type="SUPFAM" id="SSF158230">
    <property type="entry name" value="PRP4-like"/>
    <property type="match status" value="1"/>
</dbReference>
<evidence type="ECO:0000256" key="9">
    <source>
        <dbReference type="ARBA" id="ARBA00023125"/>
    </source>
</evidence>
<accession>A0ABM3MG08</accession>
<dbReference type="Pfam" id="PF17855">
    <property type="entry name" value="MCM_lid"/>
    <property type="match status" value="1"/>
</dbReference>
<dbReference type="InterPro" id="IPR027417">
    <property type="entry name" value="P-loop_NTPase"/>
</dbReference>
<evidence type="ECO:0000256" key="11">
    <source>
        <dbReference type="ARBA" id="ARBA00023242"/>
    </source>
</evidence>
<dbReference type="PRINTS" id="PR01657">
    <property type="entry name" value="MCMFAMILY"/>
</dbReference>
<evidence type="ECO:0000256" key="15">
    <source>
        <dbReference type="ARBA" id="ARBA00047995"/>
    </source>
</evidence>
<feature type="region of interest" description="Disordered" evidence="17">
    <location>
        <begin position="49"/>
        <end position="77"/>
    </location>
</feature>
<keyword evidence="7" id="KW-0347">Helicase</keyword>
<dbReference type="InterPro" id="IPR003593">
    <property type="entry name" value="AAA+_ATPase"/>
</dbReference>
<evidence type="ECO:0000313" key="19">
    <source>
        <dbReference type="Proteomes" id="UP001652740"/>
    </source>
</evidence>
<proteinExistence type="inferred from homology"/>
<keyword evidence="6" id="KW-0378">Hydrolase</keyword>
<sequence>MDILKAEIAKKRKLLEEKNILDPNKNKKYFKRGDLLAKEQEEYFKKYGPCKTEDVDSNNKVEQSERATKQEKSEVEQTEVVSLPRSEVIKRLRERGHPILLYGENEVQSFRRLRRIEIQEPEANRGFRNDFQEAMEKVDQAYLNEILALGTQTDTEKSLKEDALDDSITYEFIQEMAKTMGQGDRNHDMNVIMTLLQFLLKLWGQQLNSATAAEKTAIKHKMTRATFTQTQVYLKPLMRKLKKKNLPEDICDSLMEITKHLLERNYIMASDAYLQMAIGNAPWPIGVTMVGIHARTGREKIFSKNVAHVMNDETQRKYIQALKRLMTKCQEYFPTDPSRCVEYSTTGCAFLGLNEVSAGTDAGEGEGAGRPLPARIVSGVARAATRAAGLVAAARAMFRGGFTTVSNDAKKNKNKLKNLTVNIKKAQEAKKAPVKQTKMVYFDTVVKPPRNIARAAATSPAARVAALATPLTIRAGSGRPAPSPSPASVPALTSFKPKKAPLMQKKTLTFVFTCLLIILFKEQNFYPINYKSIEMILEYLFKFHFDDCLNILSGTDNLEYYSIKIDFLKLFETYPDVGDKVLCSPVESLPVCRQDIIKAQQNILEEEEYKTIINKLNYKFVKKNVHARFFGLPVCPELHRTVFPKNVDLGCFLKVTGTVVRVTQSKMLEYQRKYICMKCKFENNVEAEFEYRYILKAPLKCGNTDSRCRCSTFTQVHLVSREHCKDYQEIKIQEQVNKLNIGTIPGSMWVVLEDDLVDSCKPGDDVNICGIVRRRWRPTVQTKKAEVELVLQANFVEVCNSQRSEVVATAPDIKECFNDFWSKFEACPLKGRDQILASVCPQVYGLHLVKLAVLLTVITGSNHITECEEEKKISQDEKHSTRVRGQCHLLLVGDPGTGKSQLLRASAELTARSVFTSGAGSTRAGLTCAALREDGEWQLEAGALVLSDGGVCCIDEISQLREHDRTAIHEAMEQQTISIAKAGIVCKLNTRCAVIAACNPKGHYETDQPLSVNVSLGTPLLSRFDLIFILLDSKNKSWDKLVSSYILFGGSGAMDKKRWNIEKLQMYISLIGPKYAEMTHSANIILQSYYMMQRKSENRDPSRTTVRMLDSLVRLSQAHCRLMYRSTILPMDAITAVSLVDLSMQDCTLNDTVDALHTTIPKYSDFEYLRTAKKLLTRLNLLDIWRNELLYYGKLLQVDHKTLEADIDNGNCNLFERFDDITDESLPISASLVTSSYFHNDNRRQVSENYFNENSKGDNLQNRFHSERLAATLKKHATMNKIEKKPSIAQKKNRKRKEVTVNVSLNKNRNPKRFKKGKDISEIGNISDSEEDTNILLDAVPSVNDVFKDLEINLNFDVNDHNKNNGSLKLANKKQLRMSLYENNDNIEIEENHESSSQNVIVNNCENLHQSPNLKENVESSNISKTNKQKIQIDESKALNISNKLKQFQFSEKHDLSKFYTEKIIKIESDETVIKLEKLDESHLSESSRKKVANSQISMFESSDCDIDLDI</sequence>
<dbReference type="InterPro" id="IPR014906">
    <property type="entry name" value="PRP4-like"/>
</dbReference>
<evidence type="ECO:0000256" key="6">
    <source>
        <dbReference type="ARBA" id="ARBA00022801"/>
    </source>
</evidence>
<dbReference type="Gene3D" id="3.40.50.300">
    <property type="entry name" value="P-loop containing nucleotide triphosphate hydrolases"/>
    <property type="match status" value="1"/>
</dbReference>
<comment type="similarity">
    <text evidence="2 16">Belongs to the MCM family.</text>
</comment>
<dbReference type="Pfam" id="PF00493">
    <property type="entry name" value="MCM"/>
    <property type="match status" value="1"/>
</dbReference>
<dbReference type="Pfam" id="PF02840">
    <property type="entry name" value="Prp18"/>
    <property type="match status" value="1"/>
</dbReference>
<evidence type="ECO:0000256" key="17">
    <source>
        <dbReference type="SAM" id="MobiDB-lite"/>
    </source>
</evidence>
<reference evidence="20" key="1">
    <citation type="submission" date="2025-08" db="UniProtKB">
        <authorList>
            <consortium name="RefSeq"/>
        </authorList>
    </citation>
    <scope>IDENTIFICATION</scope>
    <source>
        <tissue evidence="20">Whole larvae</tissue>
    </source>
</reference>
<dbReference type="SMART" id="SM00350">
    <property type="entry name" value="MCM"/>
    <property type="match status" value="1"/>
</dbReference>
<evidence type="ECO:0000256" key="4">
    <source>
        <dbReference type="ARBA" id="ARBA00022741"/>
    </source>
</evidence>
<evidence type="ECO:0000256" key="12">
    <source>
        <dbReference type="ARBA" id="ARBA00031388"/>
    </source>
</evidence>
<keyword evidence="10" id="KW-0234">DNA repair</keyword>
<keyword evidence="5" id="KW-0227">DNA damage</keyword>
<keyword evidence="19" id="KW-1185">Reference proteome</keyword>
<dbReference type="Proteomes" id="UP001652740">
    <property type="component" value="Unplaced"/>
</dbReference>
<dbReference type="Gene3D" id="2.40.50.140">
    <property type="entry name" value="Nucleic acid-binding proteins"/>
    <property type="match status" value="1"/>
</dbReference>
<dbReference type="InterPro" id="IPR058768">
    <property type="entry name" value="MCM9_N"/>
</dbReference>
<dbReference type="InterPro" id="IPR036285">
    <property type="entry name" value="PRP4-like_sf"/>
</dbReference>
<keyword evidence="11" id="KW-0539">Nucleus</keyword>
<dbReference type="Pfam" id="PF08799">
    <property type="entry name" value="PRP4"/>
    <property type="match status" value="1"/>
</dbReference>
<dbReference type="PROSITE" id="PS50051">
    <property type="entry name" value="MCM_2"/>
    <property type="match status" value="1"/>
</dbReference>
<dbReference type="SMART" id="SM00382">
    <property type="entry name" value="AAA"/>
    <property type="match status" value="1"/>
</dbReference>
<dbReference type="Gene3D" id="1.20.940.10">
    <property type="entry name" value="Functional domain of the splicing factor Prp18"/>
    <property type="match status" value="1"/>
</dbReference>
<evidence type="ECO:0000256" key="1">
    <source>
        <dbReference type="ARBA" id="ARBA00004123"/>
    </source>
</evidence>
<feature type="compositionally biased region" description="Basic and acidic residues" evidence="17">
    <location>
        <begin position="49"/>
        <end position="75"/>
    </location>
</feature>
<keyword evidence="4 16" id="KW-0547">Nucleotide-binding</keyword>
<dbReference type="GeneID" id="113519015"/>
<dbReference type="PANTHER" id="PTHR11630">
    <property type="entry name" value="DNA REPLICATION LICENSING FACTOR MCM FAMILY MEMBER"/>
    <property type="match status" value="1"/>
</dbReference>
<evidence type="ECO:0000256" key="3">
    <source>
        <dbReference type="ARBA" id="ARBA00012551"/>
    </source>
</evidence>
<gene>
    <name evidence="20" type="primary">LOC113519015</name>
</gene>
<evidence type="ECO:0000256" key="14">
    <source>
        <dbReference type="ARBA" id="ARBA00042301"/>
    </source>
</evidence>
<evidence type="ECO:0000313" key="20">
    <source>
        <dbReference type="RefSeq" id="XP_052750100.1"/>
    </source>
</evidence>
<keyword evidence="9 16" id="KW-0238">DNA-binding</keyword>
<dbReference type="InterPro" id="IPR031327">
    <property type="entry name" value="MCM"/>
</dbReference>
<dbReference type="PANTHER" id="PTHR11630:SF48">
    <property type="entry name" value="DNA HELICASE MCM9"/>
    <property type="match status" value="1"/>
</dbReference>
<dbReference type="SUPFAM" id="SSF52540">
    <property type="entry name" value="P-loop containing nucleoside triphosphate hydrolases"/>
    <property type="match status" value="1"/>
</dbReference>
<dbReference type="InterPro" id="IPR012340">
    <property type="entry name" value="NA-bd_OB-fold"/>
</dbReference>
<dbReference type="SUPFAM" id="SSF50249">
    <property type="entry name" value="Nucleic acid-binding proteins"/>
    <property type="match status" value="1"/>
</dbReference>
<protein>
    <recommendedName>
        <fullName evidence="13">DNA helicase MCM9</fullName>
        <ecNumber evidence="3">3.6.4.12</ecNumber>
    </recommendedName>
    <alternativeName>
        <fullName evidence="14">Minichromosome maintenance 9</fullName>
    </alternativeName>
    <alternativeName>
        <fullName evidence="12">PRP18 homolog</fullName>
    </alternativeName>
</protein>
<feature type="domain" description="MCM C-terminal AAA(+) ATPase" evidence="18">
    <location>
        <begin position="831"/>
        <end position="1046"/>
    </location>
</feature>
<comment type="subcellular location">
    <subcellularLocation>
        <location evidence="1">Nucleus</location>
    </subcellularLocation>
</comment>
<comment type="catalytic activity">
    <reaction evidence="15">
        <text>ATP + H2O = ADP + phosphate + H(+)</text>
        <dbReference type="Rhea" id="RHEA:13065"/>
        <dbReference type="ChEBI" id="CHEBI:15377"/>
        <dbReference type="ChEBI" id="CHEBI:15378"/>
        <dbReference type="ChEBI" id="CHEBI:30616"/>
        <dbReference type="ChEBI" id="CHEBI:43474"/>
        <dbReference type="ChEBI" id="CHEBI:456216"/>
        <dbReference type="EC" id="3.6.4.12"/>
    </reaction>
</comment>
<dbReference type="Gene3D" id="4.10.280.110">
    <property type="entry name" value="Pre-mRNA processing factor 4 domain"/>
    <property type="match status" value="1"/>
</dbReference>